<dbReference type="EMBL" id="JAIWYP010000024">
    <property type="protein sequence ID" value="KAH3692278.1"/>
    <property type="molecule type" value="Genomic_DNA"/>
</dbReference>
<proteinExistence type="predicted"/>
<evidence type="ECO:0000259" key="1">
    <source>
        <dbReference type="Pfam" id="PF00462"/>
    </source>
</evidence>
<comment type="caution">
    <text evidence="2">The sequence shown here is derived from an EMBL/GenBank/DDBJ whole genome shotgun (WGS) entry which is preliminary data.</text>
</comment>
<evidence type="ECO:0000313" key="3">
    <source>
        <dbReference type="Proteomes" id="UP000828390"/>
    </source>
</evidence>
<protein>
    <recommendedName>
        <fullName evidence="1">Glutaredoxin domain-containing protein</fullName>
    </recommendedName>
</protein>
<reference evidence="2" key="1">
    <citation type="journal article" date="2019" name="bioRxiv">
        <title>The Genome of the Zebra Mussel, Dreissena polymorpha: A Resource for Invasive Species Research.</title>
        <authorList>
            <person name="McCartney M.A."/>
            <person name="Auch B."/>
            <person name="Kono T."/>
            <person name="Mallez S."/>
            <person name="Zhang Y."/>
            <person name="Obille A."/>
            <person name="Becker A."/>
            <person name="Abrahante J.E."/>
            <person name="Garbe J."/>
            <person name="Badalamenti J.P."/>
            <person name="Herman A."/>
            <person name="Mangelson H."/>
            <person name="Liachko I."/>
            <person name="Sullivan S."/>
            <person name="Sone E.D."/>
            <person name="Koren S."/>
            <person name="Silverstein K.A.T."/>
            <person name="Beckman K.B."/>
            <person name="Gohl D.M."/>
        </authorList>
    </citation>
    <scope>NUCLEOTIDE SEQUENCE</scope>
    <source>
        <strain evidence="2">Duluth1</strain>
        <tissue evidence="2">Whole animal</tissue>
    </source>
</reference>
<reference evidence="2" key="2">
    <citation type="submission" date="2020-11" db="EMBL/GenBank/DDBJ databases">
        <authorList>
            <person name="McCartney M.A."/>
            <person name="Auch B."/>
            <person name="Kono T."/>
            <person name="Mallez S."/>
            <person name="Becker A."/>
            <person name="Gohl D.M."/>
            <person name="Silverstein K.A.T."/>
            <person name="Koren S."/>
            <person name="Bechman K.B."/>
            <person name="Herman A."/>
            <person name="Abrahante J.E."/>
            <person name="Garbe J."/>
        </authorList>
    </citation>
    <scope>NUCLEOTIDE SEQUENCE</scope>
    <source>
        <strain evidence="2">Duluth1</strain>
        <tissue evidence="2">Whole animal</tissue>
    </source>
</reference>
<name>A0A9D3Y5S5_DREPO</name>
<dbReference type="Gene3D" id="3.40.30.10">
    <property type="entry name" value="Glutaredoxin"/>
    <property type="match status" value="1"/>
</dbReference>
<gene>
    <name evidence="2" type="ORF">DPMN_191634</name>
</gene>
<feature type="domain" description="Glutaredoxin" evidence="1">
    <location>
        <begin position="155"/>
        <end position="221"/>
    </location>
</feature>
<dbReference type="GO" id="GO:0007605">
    <property type="term" value="P:sensory perception of sound"/>
    <property type="evidence" value="ECO:0007669"/>
    <property type="project" value="InterPro"/>
</dbReference>
<dbReference type="SUPFAM" id="SSF52833">
    <property type="entry name" value="Thioredoxin-like"/>
    <property type="match status" value="1"/>
</dbReference>
<dbReference type="PANTHER" id="PTHR46990:SF1">
    <property type="entry name" value="GLUTAREDOXIN DOMAIN-CONTAINING CYSTEINE-RICH PROTEIN 1"/>
    <property type="match status" value="1"/>
</dbReference>
<dbReference type="Pfam" id="PF00462">
    <property type="entry name" value="Glutaredoxin"/>
    <property type="match status" value="1"/>
</dbReference>
<dbReference type="PROSITE" id="PS51354">
    <property type="entry name" value="GLUTAREDOXIN_2"/>
    <property type="match status" value="1"/>
</dbReference>
<dbReference type="CDD" id="cd03031">
    <property type="entry name" value="GRX_GRX_like"/>
    <property type="match status" value="1"/>
</dbReference>
<dbReference type="InterPro" id="IPR002109">
    <property type="entry name" value="Glutaredoxin"/>
</dbReference>
<evidence type="ECO:0000313" key="2">
    <source>
        <dbReference type="EMBL" id="KAH3692278.1"/>
    </source>
</evidence>
<keyword evidence="3" id="KW-1185">Reference proteome</keyword>
<dbReference type="Pfam" id="PF23733">
    <property type="entry name" value="GRXCR1-2_C"/>
    <property type="match status" value="1"/>
</dbReference>
<accession>A0A9D3Y5S5</accession>
<dbReference type="OrthoDB" id="423313at2759"/>
<dbReference type="InterPro" id="IPR036249">
    <property type="entry name" value="Thioredoxin-like_sf"/>
</dbReference>
<organism evidence="2 3">
    <name type="scientific">Dreissena polymorpha</name>
    <name type="common">Zebra mussel</name>
    <name type="synonym">Mytilus polymorpha</name>
    <dbReference type="NCBI Taxonomy" id="45954"/>
    <lineage>
        <taxon>Eukaryota</taxon>
        <taxon>Metazoa</taxon>
        <taxon>Spiralia</taxon>
        <taxon>Lophotrochozoa</taxon>
        <taxon>Mollusca</taxon>
        <taxon>Bivalvia</taxon>
        <taxon>Autobranchia</taxon>
        <taxon>Heteroconchia</taxon>
        <taxon>Euheterodonta</taxon>
        <taxon>Imparidentia</taxon>
        <taxon>Neoheterodontei</taxon>
        <taxon>Myida</taxon>
        <taxon>Dreissenoidea</taxon>
        <taxon>Dreissenidae</taxon>
        <taxon>Dreissena</taxon>
    </lineage>
</organism>
<dbReference type="PANTHER" id="PTHR46990">
    <property type="entry name" value="GLUTAREDOXIN DOMAIN-CONTAINING CYSTEINE-RICH PROTEIN 1"/>
    <property type="match status" value="1"/>
</dbReference>
<sequence>MCSDEMANDDVKVGNTNKSNSKDVLHIFKRSASEASIQTTMQQMERNYSKLGATGKSPSSVRVKVASASASRGKLLVASLNNLDHCLENGNAADDTEFAGRRDVSNPGTIREKQIVSSRGSIRGVKNRVRAGIATFLEQNGFSRDYRTEEKGKVIVYTTSMTVVRKTADHCKAIRNILQTHMVRYEERDLFMSAENQRELTERLGQSAIVLPQVFADGVHIGDLNAVQHLNETGELRHMFENFTKIQVRSNCEKCGGYRYLPCAMCHGSKKSLHRNDFTEEFCALRCMTCDENGLVRCDLCIDQQE</sequence>
<dbReference type="AlphaFoldDB" id="A0A9D3Y5S5"/>
<dbReference type="Proteomes" id="UP000828390">
    <property type="component" value="Unassembled WGS sequence"/>
</dbReference>
<dbReference type="InterPro" id="IPR042797">
    <property type="entry name" value="GRXCR1"/>
</dbReference>